<dbReference type="EMBL" id="PKKO01000001">
    <property type="protein sequence ID" value="PKY73364.1"/>
    <property type="molecule type" value="Genomic_DNA"/>
</dbReference>
<comment type="caution">
    <text evidence="2">The sequence shown here is derived from an EMBL/GenBank/DDBJ whole genome shotgun (WGS) entry which is preliminary data.</text>
</comment>
<keyword evidence="1" id="KW-0812">Transmembrane</keyword>
<organism evidence="2 3">
    <name type="scientific">Winkia neuii</name>
    <dbReference type="NCBI Taxonomy" id="33007"/>
    <lineage>
        <taxon>Bacteria</taxon>
        <taxon>Bacillati</taxon>
        <taxon>Actinomycetota</taxon>
        <taxon>Actinomycetes</taxon>
        <taxon>Actinomycetales</taxon>
        <taxon>Actinomycetaceae</taxon>
        <taxon>Winkia</taxon>
    </lineage>
</organism>
<keyword evidence="1" id="KW-0472">Membrane</keyword>
<evidence type="ECO:0000256" key="1">
    <source>
        <dbReference type="SAM" id="Phobius"/>
    </source>
</evidence>
<protein>
    <submittedName>
        <fullName evidence="2">Uncharacterized protein</fullName>
    </submittedName>
</protein>
<keyword evidence="1" id="KW-1133">Transmembrane helix</keyword>
<evidence type="ECO:0000313" key="2">
    <source>
        <dbReference type="EMBL" id="PKY73364.1"/>
    </source>
</evidence>
<dbReference type="Proteomes" id="UP000235122">
    <property type="component" value="Unassembled WGS sequence"/>
</dbReference>
<sequence length="182" mass="19989">MGPVTAREAKSITIRKWGLLATLVGFVLLFLIPVIGILAVVIGTIAVIVGSLLGYPDWKNRPHAKPLPKGTYHVPPPTLPTEKAAPASEPTFNEDLNFTFDVDLAATLSGGRRIEPVYVQVDFDPSCEWSGLYTYRWFLPEEPQVGDRVIVDARGELTTATVARVGVRGDYKGYIKVIRGKR</sequence>
<dbReference type="RefSeq" id="WP_004808221.1">
    <property type="nucleotide sequence ID" value="NZ_JASOXK010000001.1"/>
</dbReference>
<name>A0A2I1IQG4_9ACTO</name>
<keyword evidence="3" id="KW-1185">Reference proteome</keyword>
<accession>A0A2I1IQG4</accession>
<evidence type="ECO:0000313" key="3">
    <source>
        <dbReference type="Proteomes" id="UP000235122"/>
    </source>
</evidence>
<gene>
    <name evidence="2" type="ORF">CYJ19_01915</name>
</gene>
<dbReference type="AlphaFoldDB" id="A0A2I1IQG4"/>
<reference evidence="2 3" key="1">
    <citation type="submission" date="2017-12" db="EMBL/GenBank/DDBJ databases">
        <title>Phylogenetic diversity of female urinary microbiome.</title>
        <authorList>
            <person name="Thomas-White K."/>
            <person name="Wolfe A.J."/>
        </authorList>
    </citation>
    <scope>NUCLEOTIDE SEQUENCE [LARGE SCALE GENOMIC DNA]</scope>
    <source>
        <strain evidence="2 3">UMB0402</strain>
    </source>
</reference>
<proteinExistence type="predicted"/>
<feature type="transmembrane region" description="Helical" evidence="1">
    <location>
        <begin position="20"/>
        <end position="53"/>
    </location>
</feature>